<keyword evidence="4" id="KW-1185">Reference proteome</keyword>
<organism evidence="3 4">
    <name type="scientific">Lecanosticta acicola</name>
    <dbReference type="NCBI Taxonomy" id="111012"/>
    <lineage>
        <taxon>Eukaryota</taxon>
        <taxon>Fungi</taxon>
        <taxon>Dikarya</taxon>
        <taxon>Ascomycota</taxon>
        <taxon>Pezizomycotina</taxon>
        <taxon>Dothideomycetes</taxon>
        <taxon>Dothideomycetidae</taxon>
        <taxon>Mycosphaerellales</taxon>
        <taxon>Mycosphaerellaceae</taxon>
        <taxon>Lecanosticta</taxon>
    </lineage>
</organism>
<name>A0AAI8Z9Q0_9PEZI</name>
<protein>
    <submittedName>
        <fullName evidence="3">Uncharacterized protein</fullName>
    </submittedName>
</protein>
<feature type="compositionally biased region" description="Polar residues" evidence="1">
    <location>
        <begin position="7"/>
        <end position="30"/>
    </location>
</feature>
<dbReference type="PANTHER" id="PTHR13132">
    <property type="entry name" value="ALPHA- 1,6 -FUCOSYLTRANSFERASE"/>
    <property type="match status" value="1"/>
</dbReference>
<keyword evidence="2" id="KW-0812">Transmembrane</keyword>
<proteinExistence type="predicted"/>
<feature type="region of interest" description="Disordered" evidence="1">
    <location>
        <begin position="1"/>
        <end position="55"/>
    </location>
</feature>
<accession>A0AAI8Z9Q0</accession>
<evidence type="ECO:0000256" key="1">
    <source>
        <dbReference type="SAM" id="MobiDB-lite"/>
    </source>
</evidence>
<dbReference type="Proteomes" id="UP001296104">
    <property type="component" value="Unassembled WGS sequence"/>
</dbReference>
<reference evidence="3" key="1">
    <citation type="submission" date="2023-11" db="EMBL/GenBank/DDBJ databases">
        <authorList>
            <person name="Alioto T."/>
            <person name="Alioto T."/>
            <person name="Gomez Garrido J."/>
        </authorList>
    </citation>
    <scope>NUCLEOTIDE SEQUENCE</scope>
</reference>
<evidence type="ECO:0000313" key="4">
    <source>
        <dbReference type="Proteomes" id="UP001296104"/>
    </source>
</evidence>
<dbReference type="EMBL" id="CAVMBE010000160">
    <property type="protein sequence ID" value="CAK4034982.1"/>
    <property type="molecule type" value="Genomic_DNA"/>
</dbReference>
<dbReference type="PANTHER" id="PTHR13132:SF29">
    <property type="entry name" value="ALPHA-(1,6)-FUCOSYLTRANSFERASE"/>
    <property type="match status" value="1"/>
</dbReference>
<feature type="transmembrane region" description="Helical" evidence="2">
    <location>
        <begin position="62"/>
        <end position="81"/>
    </location>
</feature>
<evidence type="ECO:0000313" key="3">
    <source>
        <dbReference type="EMBL" id="CAK4034982.1"/>
    </source>
</evidence>
<dbReference type="GO" id="GO:0046921">
    <property type="term" value="F:alpha-(1-&gt;6)-fucosyltransferase activity"/>
    <property type="evidence" value="ECO:0007669"/>
    <property type="project" value="TreeGrafter"/>
</dbReference>
<dbReference type="GO" id="GO:0006487">
    <property type="term" value="P:protein N-linked glycosylation"/>
    <property type="evidence" value="ECO:0007669"/>
    <property type="project" value="TreeGrafter"/>
</dbReference>
<evidence type="ECO:0000256" key="2">
    <source>
        <dbReference type="SAM" id="Phobius"/>
    </source>
</evidence>
<sequence length="591" mass="65740">MRDRRNTNLSVSSTDSTPSHVSRSSRNSLQGKGYLDQTPPSPILPAPVTKENRPRPTWRRGMAIRLVAGLFGLLLLWRYMLGCWILTADSRGVKIEPPWPHAPAADGRIDDKTYLVGGNQLPDEPIALMVSDEDGTSKWTVSIPRNMSFPLPSHDYKNICEHGAKFRSTLKPTSTAARGRHWWGEHKDHAVDSTFMDIDRAEDTGALPSRLEDDWLRGTCETSLTFVLQSDEASLGKSLLLLWLSYGLAKKEGRAFFIDDTRWAWGKYLSYFRPPPPPKCTRPPTHQVVPCPRSAKHLVVSAATASWTFGSAFQREFQGAHNHGLAAQSRVHELLRTGYEDLFHLIGEDAEYAKNRIADVKSAAAQNHSPLVGMQIRRGDQHPFEYQYSRDYLPLQRYAEGAVSLVRAKLGLTGKFDDSSIMAKLVSPLLLASDDPDILESPELRQAAEPLSIQRAQERIQLATKTTLDQSLPVKPLRQSGSAYTKHVDENSGWEGGFYSALFFSLGGAKKRSGPSTDPSRVPDQAMRLRELVGRSYLMDLAVLAESDGVVCAISSAGCRMLGVMMGWDAVKSGRWLNVDDGRSWSWNGLR</sequence>
<keyword evidence="2" id="KW-0472">Membrane</keyword>
<comment type="caution">
    <text evidence="3">The sequence shown here is derived from an EMBL/GenBank/DDBJ whole genome shotgun (WGS) entry which is preliminary data.</text>
</comment>
<dbReference type="AlphaFoldDB" id="A0AAI8Z9Q0"/>
<keyword evidence="2" id="KW-1133">Transmembrane helix</keyword>
<gene>
    <name evidence="3" type="ORF">LECACI_7A010140</name>
</gene>